<reference evidence="2" key="2">
    <citation type="journal article" date="2015" name="Data Brief">
        <title>Shoot transcriptome of the giant reed, Arundo donax.</title>
        <authorList>
            <person name="Barrero R.A."/>
            <person name="Guerrero F.D."/>
            <person name="Moolhuijzen P."/>
            <person name="Goolsby J.A."/>
            <person name="Tidwell J."/>
            <person name="Bellgard S.E."/>
            <person name="Bellgard M.I."/>
        </authorList>
    </citation>
    <scope>NUCLEOTIDE SEQUENCE</scope>
    <source>
        <tissue evidence="2">Shoot tissue taken approximately 20 cm above the soil surface</tissue>
    </source>
</reference>
<feature type="transmembrane region" description="Helical" evidence="1">
    <location>
        <begin position="34"/>
        <end position="55"/>
    </location>
</feature>
<evidence type="ECO:0000313" key="2">
    <source>
        <dbReference type="EMBL" id="JAD93992.1"/>
    </source>
</evidence>
<dbReference type="AlphaFoldDB" id="A0A0A9ED79"/>
<organism evidence="2">
    <name type="scientific">Arundo donax</name>
    <name type="common">Giant reed</name>
    <name type="synonym">Donax arundinaceus</name>
    <dbReference type="NCBI Taxonomy" id="35708"/>
    <lineage>
        <taxon>Eukaryota</taxon>
        <taxon>Viridiplantae</taxon>
        <taxon>Streptophyta</taxon>
        <taxon>Embryophyta</taxon>
        <taxon>Tracheophyta</taxon>
        <taxon>Spermatophyta</taxon>
        <taxon>Magnoliopsida</taxon>
        <taxon>Liliopsida</taxon>
        <taxon>Poales</taxon>
        <taxon>Poaceae</taxon>
        <taxon>PACMAD clade</taxon>
        <taxon>Arundinoideae</taxon>
        <taxon>Arundineae</taxon>
        <taxon>Arundo</taxon>
    </lineage>
</organism>
<name>A0A0A9ED79_ARUDO</name>
<sequence>MRIKKNMHDLSYVHVLKIAKRLNGVQLLTVHVQWSFLVTITMMSHAIASSAFAGIAQRKLTGRSTVRLFLSGY</sequence>
<protein>
    <submittedName>
        <fullName evidence="2">Uncharacterized protein</fullName>
    </submittedName>
</protein>
<dbReference type="EMBL" id="GBRH01203903">
    <property type="protein sequence ID" value="JAD93992.1"/>
    <property type="molecule type" value="Transcribed_RNA"/>
</dbReference>
<accession>A0A0A9ED79</accession>
<evidence type="ECO:0000256" key="1">
    <source>
        <dbReference type="SAM" id="Phobius"/>
    </source>
</evidence>
<reference evidence="2" key="1">
    <citation type="submission" date="2014-09" db="EMBL/GenBank/DDBJ databases">
        <authorList>
            <person name="Magalhaes I.L.F."/>
            <person name="Oliveira U."/>
            <person name="Santos F.R."/>
            <person name="Vidigal T.H.D.A."/>
            <person name="Brescovit A.D."/>
            <person name="Santos A.J."/>
        </authorList>
    </citation>
    <scope>NUCLEOTIDE SEQUENCE</scope>
    <source>
        <tissue evidence="2">Shoot tissue taken approximately 20 cm above the soil surface</tissue>
    </source>
</reference>
<proteinExistence type="predicted"/>
<keyword evidence="1" id="KW-1133">Transmembrane helix</keyword>
<keyword evidence="1" id="KW-0472">Membrane</keyword>
<keyword evidence="1" id="KW-0812">Transmembrane</keyword>